<reference evidence="2 3" key="1">
    <citation type="journal article" date="2018" name="PLoS ONE">
        <title>The draft genome of Kipferlia bialata reveals reductive genome evolution in fornicate parasites.</title>
        <authorList>
            <person name="Tanifuji G."/>
            <person name="Takabayashi S."/>
            <person name="Kume K."/>
            <person name="Takagi M."/>
            <person name="Nakayama T."/>
            <person name="Kamikawa R."/>
            <person name="Inagaki Y."/>
            <person name="Hashimoto T."/>
        </authorList>
    </citation>
    <scope>NUCLEOTIDE SEQUENCE [LARGE SCALE GENOMIC DNA]</scope>
    <source>
        <strain evidence="2">NY0173</strain>
    </source>
</reference>
<feature type="region of interest" description="Disordered" evidence="1">
    <location>
        <begin position="35"/>
        <end position="93"/>
    </location>
</feature>
<dbReference type="AlphaFoldDB" id="A0A9K3D412"/>
<comment type="caution">
    <text evidence="2">The sequence shown here is derived from an EMBL/GenBank/DDBJ whole genome shotgun (WGS) entry which is preliminary data.</text>
</comment>
<accession>A0A9K3D412</accession>
<dbReference type="Proteomes" id="UP000265618">
    <property type="component" value="Unassembled WGS sequence"/>
</dbReference>
<sequence>MDGECTVCQCTQYTVPRPLAPVCQNCRHAASLHRTHSQSSVLPSLPIQTQTQVQRERERQRLKQTAKTDSPMSESDRQIERERETEKKRSLAQAASAAEAARIAVREPQLASDIRTIWELSTLYEEVPPLDLLIRPQEGRPSPALACVPSTLPLEMAEPLLTDMPHHRKCLPMETPPPGTLIPPQPPTFLQALLLSMQASGVECVRNIHAPPVPPQR</sequence>
<keyword evidence="3" id="KW-1185">Reference proteome</keyword>
<evidence type="ECO:0000313" key="3">
    <source>
        <dbReference type="Proteomes" id="UP000265618"/>
    </source>
</evidence>
<evidence type="ECO:0000313" key="2">
    <source>
        <dbReference type="EMBL" id="GIQ87220.1"/>
    </source>
</evidence>
<dbReference type="OrthoDB" id="10657286at2759"/>
<proteinExistence type="predicted"/>
<name>A0A9K3D412_9EUKA</name>
<feature type="compositionally biased region" description="Basic and acidic residues" evidence="1">
    <location>
        <begin position="74"/>
        <end position="89"/>
    </location>
</feature>
<evidence type="ECO:0000256" key="1">
    <source>
        <dbReference type="SAM" id="MobiDB-lite"/>
    </source>
</evidence>
<feature type="non-terminal residue" evidence="2">
    <location>
        <position position="1"/>
    </location>
</feature>
<protein>
    <submittedName>
        <fullName evidence="2">Uncharacterized protein</fullName>
    </submittedName>
</protein>
<gene>
    <name evidence="2" type="ORF">KIPB_009217</name>
</gene>
<organism evidence="2 3">
    <name type="scientific">Kipferlia bialata</name>
    <dbReference type="NCBI Taxonomy" id="797122"/>
    <lineage>
        <taxon>Eukaryota</taxon>
        <taxon>Metamonada</taxon>
        <taxon>Carpediemonas-like organisms</taxon>
        <taxon>Kipferlia</taxon>
    </lineage>
</organism>
<dbReference type="EMBL" id="BDIP01003064">
    <property type="protein sequence ID" value="GIQ87220.1"/>
    <property type="molecule type" value="Genomic_DNA"/>
</dbReference>
<feature type="compositionally biased region" description="Polar residues" evidence="1">
    <location>
        <begin position="63"/>
        <end position="73"/>
    </location>
</feature>